<sequence>MAKDITDRGWLTRATSTERDDLARDAPEPAEAPDSGVPVPSHRSGVVPTHGDGYEFIAVNEGAGWRAVPDWAAEGWDLGRWPTTVVMFSDDYEKPRALLYIEGDTEEWEFDSVEQRERYVDTVAEELWRTGEADGPRDIGAYPAGRLPVAYRRPAPTQQSTPPASGSRHSAGSATPMPSGTAPGLAIARLRR</sequence>
<keyword evidence="3" id="KW-1185">Reference proteome</keyword>
<comment type="caution">
    <text evidence="2">The sequence shown here is derived from an EMBL/GenBank/DDBJ whole genome shotgun (WGS) entry which is preliminary data.</text>
</comment>
<reference evidence="2 3" key="1">
    <citation type="submission" date="2019-08" db="EMBL/GenBank/DDBJ databases">
        <authorList>
            <person name="Hu J."/>
        </authorList>
    </citation>
    <scope>NUCLEOTIDE SEQUENCE [LARGE SCALE GENOMIC DNA]</scope>
    <source>
        <strain evidence="2 3">NEAU-184</strain>
    </source>
</reference>
<protein>
    <submittedName>
        <fullName evidence="2">Uncharacterized protein</fullName>
    </submittedName>
</protein>
<gene>
    <name evidence="2" type="ORF">FYC51_14580</name>
</gene>
<organism evidence="2 3">
    <name type="scientific">Agromyces mariniharenae</name>
    <dbReference type="NCBI Taxonomy" id="2604423"/>
    <lineage>
        <taxon>Bacteria</taxon>
        <taxon>Bacillati</taxon>
        <taxon>Actinomycetota</taxon>
        <taxon>Actinomycetes</taxon>
        <taxon>Micrococcales</taxon>
        <taxon>Microbacteriaceae</taxon>
        <taxon>Agromyces</taxon>
    </lineage>
</organism>
<accession>A0A5S4V1N5</accession>
<dbReference type="RefSeq" id="WP_148734531.1">
    <property type="nucleotide sequence ID" value="NZ_VSSB01000002.1"/>
</dbReference>
<evidence type="ECO:0000313" key="2">
    <source>
        <dbReference type="EMBL" id="TYL50430.1"/>
    </source>
</evidence>
<dbReference type="Proteomes" id="UP000325243">
    <property type="component" value="Unassembled WGS sequence"/>
</dbReference>
<dbReference type="EMBL" id="VSSB01000002">
    <property type="protein sequence ID" value="TYL50430.1"/>
    <property type="molecule type" value="Genomic_DNA"/>
</dbReference>
<dbReference type="AlphaFoldDB" id="A0A5S4V1N5"/>
<evidence type="ECO:0000256" key="1">
    <source>
        <dbReference type="SAM" id="MobiDB-lite"/>
    </source>
</evidence>
<name>A0A5S4V1N5_9MICO</name>
<feature type="region of interest" description="Disordered" evidence="1">
    <location>
        <begin position="147"/>
        <end position="192"/>
    </location>
</feature>
<evidence type="ECO:0000313" key="3">
    <source>
        <dbReference type="Proteomes" id="UP000325243"/>
    </source>
</evidence>
<feature type="compositionally biased region" description="Polar residues" evidence="1">
    <location>
        <begin position="156"/>
        <end position="178"/>
    </location>
</feature>
<feature type="compositionally biased region" description="Basic and acidic residues" evidence="1">
    <location>
        <begin position="16"/>
        <end position="27"/>
    </location>
</feature>
<feature type="region of interest" description="Disordered" evidence="1">
    <location>
        <begin position="1"/>
        <end position="45"/>
    </location>
</feature>
<proteinExistence type="predicted"/>